<name>A0A7C1ZS61_9GAMM</name>
<dbReference type="AlphaFoldDB" id="A0A7C1ZS61"/>
<dbReference type="Proteomes" id="UP000886384">
    <property type="component" value="Unassembled WGS sequence"/>
</dbReference>
<proteinExistence type="predicted"/>
<evidence type="ECO:0000313" key="1">
    <source>
        <dbReference type="EMBL" id="HEC74767.1"/>
    </source>
</evidence>
<organism evidence="1">
    <name type="scientific">Methylophaga aminisulfidivorans</name>
    <dbReference type="NCBI Taxonomy" id="230105"/>
    <lineage>
        <taxon>Bacteria</taxon>
        <taxon>Pseudomonadati</taxon>
        <taxon>Pseudomonadota</taxon>
        <taxon>Gammaproteobacteria</taxon>
        <taxon>Thiotrichales</taxon>
        <taxon>Piscirickettsiaceae</taxon>
        <taxon>Methylophaga</taxon>
    </lineage>
</organism>
<dbReference type="EMBL" id="DRHY01000226">
    <property type="protein sequence ID" value="HEC74767.1"/>
    <property type="molecule type" value="Genomic_DNA"/>
</dbReference>
<feature type="non-terminal residue" evidence="1">
    <location>
        <position position="32"/>
    </location>
</feature>
<gene>
    <name evidence="1" type="ORF">ENI26_10430</name>
</gene>
<comment type="caution">
    <text evidence="1">The sequence shown here is derived from an EMBL/GenBank/DDBJ whole genome shotgun (WGS) entry which is preliminary data.</text>
</comment>
<protein>
    <submittedName>
        <fullName evidence="1">Agmatinase</fullName>
    </submittedName>
</protein>
<sequence length="32" mass="3719">MTDYPIFLGSEIEQPDPKQAKFHVLPVPYEKT</sequence>
<reference evidence="1" key="1">
    <citation type="journal article" date="2020" name="mSystems">
        <title>Genome- and Community-Level Interaction Insights into Carbon Utilization and Element Cycling Functions of Hydrothermarchaeota in Hydrothermal Sediment.</title>
        <authorList>
            <person name="Zhou Z."/>
            <person name="Liu Y."/>
            <person name="Xu W."/>
            <person name="Pan J."/>
            <person name="Luo Z.H."/>
            <person name="Li M."/>
        </authorList>
    </citation>
    <scope>NUCLEOTIDE SEQUENCE [LARGE SCALE GENOMIC DNA]</scope>
    <source>
        <strain evidence="1">HyVt-380</strain>
    </source>
</reference>
<accession>A0A7C1ZS61</accession>